<keyword evidence="2" id="KW-1185">Reference proteome</keyword>
<dbReference type="InterPro" id="IPR009923">
    <property type="entry name" value="Dodecin"/>
</dbReference>
<gene>
    <name evidence="1" type="ORF">BC961_0193</name>
</gene>
<evidence type="ECO:0008006" key="3">
    <source>
        <dbReference type="Google" id="ProtNLM"/>
    </source>
</evidence>
<dbReference type="SUPFAM" id="SSF89807">
    <property type="entry name" value="Dodecin-like"/>
    <property type="match status" value="1"/>
</dbReference>
<evidence type="ECO:0000313" key="2">
    <source>
        <dbReference type="Proteomes" id="UP000280368"/>
    </source>
</evidence>
<dbReference type="Proteomes" id="UP000280368">
    <property type="component" value="Unassembled WGS sequence"/>
</dbReference>
<reference evidence="1 2" key="1">
    <citation type="submission" date="2018-10" db="EMBL/GenBank/DDBJ databases">
        <title>Genomic Encyclopedia of Archaeal and Bacterial Type Strains, Phase II (KMG-II): from individual species to whole genera.</title>
        <authorList>
            <person name="Goeker M."/>
        </authorList>
    </citation>
    <scope>NUCLEOTIDE SEQUENCE [LARGE SCALE GENOMIC DNA]</scope>
    <source>
        <strain evidence="1 2">DSM 19727</strain>
    </source>
</reference>
<dbReference type="PANTHER" id="PTHR39324:SF1">
    <property type="entry name" value="CALCIUM DODECIN"/>
    <property type="match status" value="1"/>
</dbReference>
<protein>
    <recommendedName>
        <fullName evidence="3">Dodecin domain-containing protein</fullName>
    </recommendedName>
</protein>
<dbReference type="InterPro" id="IPR025543">
    <property type="entry name" value="Dodecin-like"/>
</dbReference>
<dbReference type="AlphaFoldDB" id="A0A3L9ZYN8"/>
<dbReference type="RefSeq" id="WP_121923981.1">
    <property type="nucleotide sequence ID" value="NZ_CBCSGA010000002.1"/>
</dbReference>
<sequence>MSVLKVIEILSSSELSWEDAAQKGVAKASQTVKHIRSVYIKEQSAKVRDGGITEFRVNMKITFELE</sequence>
<name>A0A3L9ZYN8_9FLAO</name>
<dbReference type="InterPro" id="IPR036694">
    <property type="entry name" value="Dodecin-like_sf"/>
</dbReference>
<organism evidence="1 2">
    <name type="scientific">Flavobacterium weaverense</name>
    <dbReference type="NCBI Taxonomy" id="271156"/>
    <lineage>
        <taxon>Bacteria</taxon>
        <taxon>Pseudomonadati</taxon>
        <taxon>Bacteroidota</taxon>
        <taxon>Flavobacteriia</taxon>
        <taxon>Flavobacteriales</taxon>
        <taxon>Flavobacteriaceae</taxon>
        <taxon>Flavobacterium</taxon>
    </lineage>
</organism>
<dbReference type="Pfam" id="PF07311">
    <property type="entry name" value="Dodecin"/>
    <property type="match status" value="1"/>
</dbReference>
<dbReference type="OrthoDB" id="1525133at2"/>
<comment type="caution">
    <text evidence="1">The sequence shown here is derived from an EMBL/GenBank/DDBJ whole genome shotgun (WGS) entry which is preliminary data.</text>
</comment>
<accession>A0A3L9ZYN8</accession>
<dbReference type="PANTHER" id="PTHR39324">
    <property type="entry name" value="CALCIUM DODECIN"/>
    <property type="match status" value="1"/>
</dbReference>
<dbReference type="Gene3D" id="3.30.1660.10">
    <property type="entry name" value="Flavin-binding protein dodecin"/>
    <property type="match status" value="1"/>
</dbReference>
<evidence type="ECO:0000313" key="1">
    <source>
        <dbReference type="EMBL" id="RMA77843.1"/>
    </source>
</evidence>
<dbReference type="EMBL" id="REFH01000007">
    <property type="protein sequence ID" value="RMA77843.1"/>
    <property type="molecule type" value="Genomic_DNA"/>
</dbReference>
<proteinExistence type="predicted"/>